<proteinExistence type="predicted"/>
<evidence type="ECO:0000313" key="2">
    <source>
        <dbReference type="Proteomes" id="UP000069850"/>
    </source>
</evidence>
<evidence type="ECO:0008006" key="3">
    <source>
        <dbReference type="Google" id="ProtNLM"/>
    </source>
</evidence>
<sequence length="58" mass="6574">MLREIFKTEERILRHISLRQSATVGTVALATGVSKGLVSGYLNISDRRCSDCRHRSRQ</sequence>
<dbReference type="KEGG" id="mema:MMAB1_2775"/>
<dbReference type="AlphaFoldDB" id="A0A0X3BPN2"/>
<accession>A0A0X3BPN2</accession>
<evidence type="ECO:0000313" key="1">
    <source>
        <dbReference type="EMBL" id="CVK33988.1"/>
    </source>
</evidence>
<name>A0A0X3BPN2_9EURY</name>
<dbReference type="EMBL" id="LT158599">
    <property type="protein sequence ID" value="CVK33988.1"/>
    <property type="molecule type" value="Genomic_DNA"/>
</dbReference>
<dbReference type="Proteomes" id="UP000069850">
    <property type="component" value="Chromosome 1"/>
</dbReference>
<gene>
    <name evidence="1" type="ORF">MMAB1_2775</name>
</gene>
<reference evidence="1 2" key="1">
    <citation type="submission" date="2016-01" db="EMBL/GenBank/DDBJ databases">
        <authorList>
            <person name="Manzoor S."/>
        </authorList>
    </citation>
    <scope>NUCLEOTIDE SEQUENCE [LARGE SCALE GENOMIC DNA]</scope>
    <source>
        <strain evidence="1">Methanoculleus sp MAB1</strain>
    </source>
</reference>
<organism evidence="1 2">
    <name type="scientific">Methanoculleus bourgensis</name>
    <dbReference type="NCBI Taxonomy" id="83986"/>
    <lineage>
        <taxon>Archaea</taxon>
        <taxon>Methanobacteriati</taxon>
        <taxon>Methanobacteriota</taxon>
        <taxon>Stenosarchaea group</taxon>
        <taxon>Methanomicrobia</taxon>
        <taxon>Methanomicrobiales</taxon>
        <taxon>Methanomicrobiaceae</taxon>
        <taxon>Methanoculleus</taxon>
    </lineage>
</organism>
<protein>
    <recommendedName>
        <fullName evidence="3">Transcriptional regulator</fullName>
    </recommendedName>
</protein>